<accession>A0ABD5IRY7</accession>
<protein>
    <submittedName>
        <fullName evidence="4">DUF5668 domain-containing protein</fullName>
    </submittedName>
</protein>
<dbReference type="Pfam" id="PF18917">
    <property type="entry name" value="LiaI-LiaF-like_TM1"/>
    <property type="match status" value="1"/>
</dbReference>
<gene>
    <name evidence="4" type="ORF">P9850_04070</name>
    <name evidence="3" type="ORF">PNH38_02950</name>
</gene>
<keyword evidence="1" id="KW-1133">Transmembrane helix</keyword>
<evidence type="ECO:0000313" key="4">
    <source>
        <dbReference type="EMBL" id="MED5051050.1"/>
    </source>
</evidence>
<dbReference type="RefSeq" id="WP_080862116.1">
    <property type="nucleotide sequence ID" value="NZ_JACIDF010000003.1"/>
</dbReference>
<comment type="caution">
    <text evidence="4">The sequence shown here is derived from an EMBL/GenBank/DDBJ whole genome shotgun (WGS) entry which is preliminary data.</text>
</comment>
<feature type="transmembrane region" description="Helical" evidence="1">
    <location>
        <begin position="34"/>
        <end position="52"/>
    </location>
</feature>
<dbReference type="InterPro" id="IPR043726">
    <property type="entry name" value="LiaI-LiaF-like_TM1"/>
</dbReference>
<evidence type="ECO:0000259" key="2">
    <source>
        <dbReference type="Pfam" id="PF18917"/>
    </source>
</evidence>
<feature type="transmembrane region" description="Helical" evidence="1">
    <location>
        <begin position="84"/>
        <end position="100"/>
    </location>
</feature>
<feature type="transmembrane region" description="Helical" evidence="1">
    <location>
        <begin position="112"/>
        <end position="133"/>
    </location>
</feature>
<dbReference type="EMBL" id="JAQOTG010000001">
    <property type="protein sequence ID" value="MDE8562839.1"/>
    <property type="molecule type" value="Genomic_DNA"/>
</dbReference>
<evidence type="ECO:0000313" key="3">
    <source>
        <dbReference type="EMBL" id="MDE8562839.1"/>
    </source>
</evidence>
<sequence length="161" mass="18468">MKKHGIFSGIVLVGLGIYFLGGQLQLAFLKVFQGWPALLVIFGMALLGQAYYAREYQHIFPGTVLLGFGLHFLLSQLLPIWPKHIGVLFLIISLAFFLSARKTKTGFVQSLLFFILACFMLFSDRFSDFFLLFQTSISSIWRFWPLLLILFGLYILFVKKK</sequence>
<feature type="domain" description="LiaI-LiaF-like transmembrane region" evidence="2">
    <location>
        <begin position="6"/>
        <end position="47"/>
    </location>
</feature>
<feature type="transmembrane region" description="Helical" evidence="1">
    <location>
        <begin position="7"/>
        <end position="28"/>
    </location>
</feature>
<keyword evidence="1" id="KW-0812">Transmembrane</keyword>
<keyword evidence="5" id="KW-1185">Reference proteome</keyword>
<proteinExistence type="predicted"/>
<dbReference type="EMBL" id="JARTLI010000004">
    <property type="protein sequence ID" value="MED5051050.1"/>
    <property type="molecule type" value="Genomic_DNA"/>
</dbReference>
<evidence type="ECO:0000313" key="6">
    <source>
        <dbReference type="Proteomes" id="UP001339962"/>
    </source>
</evidence>
<feature type="transmembrane region" description="Helical" evidence="1">
    <location>
        <begin position="59"/>
        <end position="78"/>
    </location>
</feature>
<name>A0ABD5IRY7_9BACL</name>
<organism evidence="4 6">
    <name type="scientific">Anoxybacteroides rupiense</name>
    <dbReference type="NCBI Taxonomy" id="311460"/>
    <lineage>
        <taxon>Bacteria</taxon>
        <taxon>Bacillati</taxon>
        <taxon>Bacillota</taxon>
        <taxon>Bacilli</taxon>
        <taxon>Bacillales</taxon>
        <taxon>Anoxybacillaceae</taxon>
        <taxon>Anoxybacteroides</taxon>
    </lineage>
</organism>
<dbReference type="Proteomes" id="UP001213979">
    <property type="component" value="Unassembled WGS sequence"/>
</dbReference>
<feature type="transmembrane region" description="Helical" evidence="1">
    <location>
        <begin position="139"/>
        <end position="158"/>
    </location>
</feature>
<evidence type="ECO:0000256" key="1">
    <source>
        <dbReference type="SAM" id="Phobius"/>
    </source>
</evidence>
<reference evidence="4 6" key="2">
    <citation type="submission" date="2023-03" db="EMBL/GenBank/DDBJ databases">
        <title>Bacillus Genome Sequencing.</title>
        <authorList>
            <person name="Dunlap C."/>
        </authorList>
    </citation>
    <scope>NUCLEOTIDE SEQUENCE [LARGE SCALE GENOMIC DNA]</scope>
    <source>
        <strain evidence="4 6">NRS-38</strain>
    </source>
</reference>
<reference evidence="3 5" key="1">
    <citation type="submission" date="2023-01" db="EMBL/GenBank/DDBJ databases">
        <title>Genome-based reclassification of Anoxybacillus geothermalis as a later heterotypic synonym of Anoxybacillus rupiensis.</title>
        <authorList>
            <person name="Inan Bektas K."/>
            <person name="Canakci S."/>
            <person name="Belduz A.A."/>
            <person name="Guler H.H."/>
        </authorList>
    </citation>
    <scope>NUCLEOTIDE SEQUENCE [LARGE SCALE GENOMIC DNA]</scope>
    <source>
        <strain evidence="3 5">DSM 17127</strain>
    </source>
</reference>
<keyword evidence="1" id="KW-0472">Membrane</keyword>
<dbReference type="AlphaFoldDB" id="A0ABD5IRY7"/>
<evidence type="ECO:0000313" key="5">
    <source>
        <dbReference type="Proteomes" id="UP001213979"/>
    </source>
</evidence>
<dbReference type="Proteomes" id="UP001339962">
    <property type="component" value="Unassembled WGS sequence"/>
</dbReference>